<evidence type="ECO:0000313" key="2">
    <source>
        <dbReference type="EMBL" id="KKN17302.1"/>
    </source>
</evidence>
<accession>A0A0F9NYY3</accession>
<dbReference type="EMBL" id="LAZR01003535">
    <property type="protein sequence ID" value="KKN17302.1"/>
    <property type="molecule type" value="Genomic_DNA"/>
</dbReference>
<feature type="non-terminal residue" evidence="2">
    <location>
        <position position="998"/>
    </location>
</feature>
<protein>
    <submittedName>
        <fullName evidence="2">Uncharacterized protein</fullName>
    </submittedName>
</protein>
<feature type="region of interest" description="Disordered" evidence="1">
    <location>
        <begin position="902"/>
        <end position="935"/>
    </location>
</feature>
<name>A0A0F9NYY3_9ZZZZ</name>
<evidence type="ECO:0000256" key="1">
    <source>
        <dbReference type="SAM" id="MobiDB-lite"/>
    </source>
</evidence>
<dbReference type="AlphaFoldDB" id="A0A0F9NYY3"/>
<feature type="region of interest" description="Disordered" evidence="1">
    <location>
        <begin position="1"/>
        <end position="30"/>
    </location>
</feature>
<feature type="compositionally biased region" description="Low complexity" evidence="1">
    <location>
        <begin position="906"/>
        <end position="926"/>
    </location>
</feature>
<comment type="caution">
    <text evidence="2">The sequence shown here is derived from an EMBL/GenBank/DDBJ whole genome shotgun (WGS) entry which is preliminary data.</text>
</comment>
<organism evidence="2">
    <name type="scientific">marine sediment metagenome</name>
    <dbReference type="NCBI Taxonomy" id="412755"/>
    <lineage>
        <taxon>unclassified sequences</taxon>
        <taxon>metagenomes</taxon>
        <taxon>ecological metagenomes</taxon>
    </lineage>
</organism>
<feature type="region of interest" description="Disordered" evidence="1">
    <location>
        <begin position="854"/>
        <end position="878"/>
    </location>
</feature>
<proteinExistence type="predicted"/>
<sequence length="998" mass="107875">MVMADIEQEKAAREARARQLAPTTAPAEADIEQEAAARKEAVARRKAAVPPADIEQEAAAREAIAVKVVADIEQEAAARIEAIERAKPEIAQITTARKVRERDIFKKLIESGDIPTGSVFVPDPKGRFTFITAEEARKVRQSDPVAFQILKSQGFDAFKRQLERGFITIGDMRMKVAVWNKIPGKYQSIAIQQNDFAAMTKAIDRDNKAIEKEIEEFKRTHVVIRGQAMPNKEWKALPENLKAIARRSGFDVMLETIGAGISQQDQAIGVMSKFKTEDGFDLLTARRKGITPETMTMAGFHEDDIKWADDALKASKKTNIALPGEVNWRDVRTGKTITDEAFRKRVAAKDSERDHFTRVAPEVRRMVVQGVSTLFFSPTRQALPEVTKEDISGLEYAVGSAQLAMWAIPFMPKGIIGVASTGASGILGLNLGRQWGQLSGGQRALATAGVVLVALPALAAVAKTAIPIAVRVPIKLAGKKPAEVTVWRGIAINGKPIIGISQSKLAIGKIGVKLPKFSEIQSGFTPATRIETSLLATRKALRNMGASEVDIRRVEATLDTRGMFAGKKSPYLDKTIEADPIKSLSKDGVAEVFKQSIAKGKQVERVYGSYTIKAQLDPKLRLWRQLGDIDIQTTMGAKETAAFTKQIANALKKIEGAKNVRISKRSPTLIQTRDATGWHHAVDIHSREISSALREAQKTRVGTTGEFSFGMTVNEPAVSINYPGVGKVKIMRLSESGKRKADAILRFQKTKIAPEPHRVKDIADYYVILRTFKGQKIADDWARTFGQDPGKLLKLAQKSPPKLTAWELSPSQLAKIGKGQPKVSVIIPSSMVGKLSPGLRASIAASSPVSPALSARVIPSSPSPAPGSPSRSVSVSSAVPSAVSKITTKRDISASIKVSPSLIRRPSTSPAPSKAVSAKPSAAPSVAPSPAPSPTPARAIALVAGKGHEPYQEINGVLLIGIQGRDDFSAGGSKAKWLEKVLAGSKARYIFLMTHYPG</sequence>
<feature type="compositionally biased region" description="Basic and acidic residues" evidence="1">
    <location>
        <begin position="7"/>
        <end position="17"/>
    </location>
</feature>
<gene>
    <name evidence="2" type="ORF">LCGC14_0967110</name>
</gene>
<feature type="compositionally biased region" description="Low complexity" evidence="1">
    <location>
        <begin position="868"/>
        <end position="878"/>
    </location>
</feature>
<reference evidence="2" key="1">
    <citation type="journal article" date="2015" name="Nature">
        <title>Complex archaea that bridge the gap between prokaryotes and eukaryotes.</title>
        <authorList>
            <person name="Spang A."/>
            <person name="Saw J.H."/>
            <person name="Jorgensen S.L."/>
            <person name="Zaremba-Niedzwiedzka K."/>
            <person name="Martijn J."/>
            <person name="Lind A.E."/>
            <person name="van Eijk R."/>
            <person name="Schleper C."/>
            <person name="Guy L."/>
            <person name="Ettema T.J."/>
        </authorList>
    </citation>
    <scope>NUCLEOTIDE SEQUENCE</scope>
</reference>